<dbReference type="SUPFAM" id="SSF50969">
    <property type="entry name" value="YVTN repeat-like/Quinoprotein amine dehydrogenase"/>
    <property type="match status" value="1"/>
</dbReference>
<gene>
    <name evidence="3" type="ORF">KCV87_30220</name>
</gene>
<dbReference type="Pfam" id="PF07676">
    <property type="entry name" value="PD40"/>
    <property type="match status" value="7"/>
</dbReference>
<dbReference type="SUPFAM" id="SSF51338">
    <property type="entry name" value="Composite domain of metallo-dependent hydrolases"/>
    <property type="match status" value="1"/>
</dbReference>
<dbReference type="PROSITE" id="PS51318">
    <property type="entry name" value="TAT"/>
    <property type="match status" value="1"/>
</dbReference>
<dbReference type="Gene3D" id="1.20.58.520">
    <property type="entry name" value="Amidohydrolase"/>
    <property type="match status" value="1"/>
</dbReference>
<dbReference type="EMBL" id="CP073249">
    <property type="protein sequence ID" value="QUF03615.1"/>
    <property type="molecule type" value="Genomic_DNA"/>
</dbReference>
<comment type="similarity">
    <text evidence="1">Belongs to the TolB family.</text>
</comment>
<dbReference type="SUPFAM" id="SSF82171">
    <property type="entry name" value="DPP6 N-terminal domain-like"/>
    <property type="match status" value="1"/>
</dbReference>
<dbReference type="AlphaFoldDB" id="A0AA45R3I5"/>
<evidence type="ECO:0000256" key="1">
    <source>
        <dbReference type="ARBA" id="ARBA00009820"/>
    </source>
</evidence>
<reference evidence="3" key="1">
    <citation type="submission" date="2021-04" db="EMBL/GenBank/DDBJ databases">
        <title>Genomic sequence of Actinosynnema pretiosum subsp. pretiosum ATCC 31280 (C-14919).</title>
        <authorList>
            <person name="Bai L."/>
            <person name="Wang X."/>
            <person name="Xiao Y."/>
        </authorList>
    </citation>
    <scope>NUCLEOTIDE SEQUENCE</scope>
    <source>
        <strain evidence="3">ATCC 31280</strain>
    </source>
</reference>
<organism evidence="3 4">
    <name type="scientific">Actinosynnema pretiosum subsp. pretiosum</name>
    <dbReference type="NCBI Taxonomy" id="103721"/>
    <lineage>
        <taxon>Bacteria</taxon>
        <taxon>Bacillati</taxon>
        <taxon>Actinomycetota</taxon>
        <taxon>Actinomycetes</taxon>
        <taxon>Pseudonocardiales</taxon>
        <taxon>Pseudonocardiaceae</taxon>
        <taxon>Actinosynnema</taxon>
    </lineage>
</organism>
<dbReference type="InterPro" id="IPR011059">
    <property type="entry name" value="Metal-dep_hydrolase_composite"/>
</dbReference>
<evidence type="ECO:0000313" key="3">
    <source>
        <dbReference type="EMBL" id="QUF03615.1"/>
    </source>
</evidence>
<dbReference type="SUPFAM" id="SSF51556">
    <property type="entry name" value="Metallo-dependent hydrolases"/>
    <property type="match status" value="1"/>
</dbReference>
<dbReference type="Gene3D" id="3.30.110.90">
    <property type="entry name" value="Amidohydrolase"/>
    <property type="match status" value="1"/>
</dbReference>
<accession>A0AA45R3I5</accession>
<dbReference type="PANTHER" id="PTHR36842">
    <property type="entry name" value="PROTEIN TOLB HOMOLOG"/>
    <property type="match status" value="1"/>
</dbReference>
<evidence type="ECO:0000259" key="2">
    <source>
        <dbReference type="Pfam" id="PF01979"/>
    </source>
</evidence>
<dbReference type="Gene3D" id="2.30.40.10">
    <property type="entry name" value="Urease, subunit C, domain 1"/>
    <property type="match status" value="1"/>
</dbReference>
<dbReference type="Gene3D" id="2.120.10.30">
    <property type="entry name" value="TolB, C-terminal domain"/>
    <property type="match status" value="3"/>
</dbReference>
<evidence type="ECO:0000313" key="4">
    <source>
        <dbReference type="Proteomes" id="UP000677152"/>
    </source>
</evidence>
<protein>
    <submittedName>
        <fullName evidence="3">PD40 domain-containing protein</fullName>
    </submittedName>
</protein>
<name>A0AA45R3I5_9PSEU</name>
<sequence length="1031" mass="110582">MNSARAGFRRRDLLRGAAAAGGVALVGPPGLAAAQDGELSGALRRFTATEGTNITAALSPDGRTIAIDLYTRIWLLPASGGRARPLTDPEQDATRPHFSPDGRSLVFQSYRDGNYHLWTIGVDGRGLRRRTSGPTDHREPRFSPDGRAIAYSGDAGADGYHLWLLDLATGRTTRLTTGPNDDGEPAFSADGRHLVCTADGAAIDRITLDGGARTRLVQPTTGTRVLAPGLTPDGRLVHTAFAGPTTSLVVDGRVVSADEDLFGSSPQWLGAALLHTADGGLRVRDLTTGATRAIPFEATVEHTPHVDRPAARPVDRKSGPVKGIASPVLSPNGREVAFRALGALWLLPLDGEPRALVDDGSFASDPDWRPDGSALVYTSDRTGTPALWRHDLATGADTRLTDLPGAQLTPRIAPDGERIAFQDADGATWVLSDGVATQVLPALFQPGRPTWSPDGRTLALAAVKPLSRRYREGTNQILTVALDTGEVRYAEPLPGKSLSTRGDDGPVWSPDGRWLAFVVESALWVVPVDGRGALTGDPRRIAAGPADAPSWSGDSKSLLHLENGVLVRTGLDGRARRSRVPLTWSRPRAEGRKVLRAGALWDGRAQALRRDADVLINGDRVESVHDRRAWPGLEVVDASRFTVLPGLIDAHNHWHLRGRQWGDRQGRLWLAYGITTTRSPGDPAYQMVETREALDAGKRIGPRYLATGEAVDGSRVYYNFMRTTTSPEQVDLELSRAIALEYDLVKTYVRLPVASQRRAVQLAHRAGLPLTSHYLYPAVGIGMDGMEHVGATNRLGYSHTNTRLGRAYRDVTGLFAASGMSITTTLFPAAVLHGEDRSLVRDPRTAALFPPWEYERFAQEAEGYAQDTPANRQTREILRGNAETLLAVHRGGGLVLGGTDAPLDKVAVGLHQNLRGLVAHGFTPHEALTTVTANPARWLGLADRIGVVKPGAWADLVAVEGDPLRDVTAAANTRLVVTGGVVRTPEELIGPFAGARPASAGTTGVGAPLPSADPDLFWWHGEPEWSAHVCH</sequence>
<feature type="domain" description="Amidohydrolase-related" evidence="2">
    <location>
        <begin position="642"/>
        <end position="978"/>
    </location>
</feature>
<dbReference type="GO" id="GO:0016810">
    <property type="term" value="F:hydrolase activity, acting on carbon-nitrogen (but not peptide) bonds"/>
    <property type="evidence" value="ECO:0007669"/>
    <property type="project" value="InterPro"/>
</dbReference>
<dbReference type="InterPro" id="IPR011044">
    <property type="entry name" value="Quino_amine_DH_bsu"/>
</dbReference>
<dbReference type="Gene3D" id="2.120.10.60">
    <property type="entry name" value="Tricorn protease N-terminal domain"/>
    <property type="match status" value="2"/>
</dbReference>
<proteinExistence type="inferred from homology"/>
<dbReference type="InterPro" id="IPR032466">
    <property type="entry name" value="Metal_Hydrolase"/>
</dbReference>
<dbReference type="Proteomes" id="UP000677152">
    <property type="component" value="Chromosome"/>
</dbReference>
<dbReference type="InterPro" id="IPR006680">
    <property type="entry name" value="Amidohydro-rel"/>
</dbReference>
<dbReference type="Pfam" id="PF01979">
    <property type="entry name" value="Amidohydro_1"/>
    <property type="match status" value="1"/>
</dbReference>
<dbReference type="InterPro" id="IPR011042">
    <property type="entry name" value="6-blade_b-propeller_TolB-like"/>
</dbReference>
<dbReference type="InterPro" id="IPR011659">
    <property type="entry name" value="WD40"/>
</dbReference>
<dbReference type="PANTHER" id="PTHR36842:SF1">
    <property type="entry name" value="PROTEIN TOLB"/>
    <property type="match status" value="1"/>
</dbReference>
<dbReference type="Gene3D" id="3.40.50.10910">
    <property type="entry name" value="Amidohydrolase"/>
    <property type="match status" value="1"/>
</dbReference>
<dbReference type="InterPro" id="IPR006311">
    <property type="entry name" value="TAT_signal"/>
</dbReference>